<evidence type="ECO:0000313" key="9">
    <source>
        <dbReference type="Proteomes" id="UP001274896"/>
    </source>
</evidence>
<keyword evidence="5" id="KW-0378">Hydrolase</keyword>
<evidence type="ECO:0000256" key="6">
    <source>
        <dbReference type="ARBA" id="ARBA00022918"/>
    </source>
</evidence>
<evidence type="ECO:0000256" key="2">
    <source>
        <dbReference type="ARBA" id="ARBA00022695"/>
    </source>
</evidence>
<dbReference type="SUPFAM" id="SSF56672">
    <property type="entry name" value="DNA/RNA polymerases"/>
    <property type="match status" value="1"/>
</dbReference>
<dbReference type="Pfam" id="PF17917">
    <property type="entry name" value="RT_RNaseH"/>
    <property type="match status" value="1"/>
</dbReference>
<comment type="caution">
    <text evidence="8">The sequence shown here is derived from an EMBL/GenBank/DDBJ whole genome shotgun (WGS) entry which is preliminary data.</text>
</comment>
<dbReference type="PANTHER" id="PTHR37984">
    <property type="entry name" value="PROTEIN CBG26694"/>
    <property type="match status" value="1"/>
</dbReference>
<dbReference type="EMBL" id="JAUCMX010000012">
    <property type="protein sequence ID" value="KAK3528944.1"/>
    <property type="molecule type" value="Genomic_DNA"/>
</dbReference>
<keyword evidence="4" id="KW-0255">Endonuclease</keyword>
<dbReference type="PANTHER" id="PTHR37984:SF7">
    <property type="entry name" value="INTEGRASE CATALYTIC DOMAIN-CONTAINING PROTEIN"/>
    <property type="match status" value="1"/>
</dbReference>
<evidence type="ECO:0000256" key="1">
    <source>
        <dbReference type="ARBA" id="ARBA00022679"/>
    </source>
</evidence>
<keyword evidence="9" id="KW-1185">Reference proteome</keyword>
<keyword evidence="1" id="KW-0808">Transferase</keyword>
<dbReference type="GO" id="GO:0004519">
    <property type="term" value="F:endonuclease activity"/>
    <property type="evidence" value="ECO:0007669"/>
    <property type="project" value="UniProtKB-KW"/>
</dbReference>
<name>A0AAE0QQJ0_9TELE</name>
<protein>
    <recommendedName>
        <fullName evidence="7">Reverse transcriptase RNase H-like domain-containing protein</fullName>
    </recommendedName>
</protein>
<keyword evidence="3" id="KW-0540">Nuclease</keyword>
<reference evidence="8" key="1">
    <citation type="submission" date="2023-06" db="EMBL/GenBank/DDBJ databases">
        <title>Male Hemibagrus guttatus genome.</title>
        <authorList>
            <person name="Bian C."/>
        </authorList>
    </citation>
    <scope>NUCLEOTIDE SEQUENCE</scope>
    <source>
        <strain evidence="8">Male_cb2023</strain>
        <tissue evidence="8">Muscle</tissue>
    </source>
</reference>
<evidence type="ECO:0000313" key="8">
    <source>
        <dbReference type="EMBL" id="KAK3528944.1"/>
    </source>
</evidence>
<dbReference type="FunFam" id="3.10.20.370:FF:000001">
    <property type="entry name" value="Retrovirus-related Pol polyprotein from transposon 17.6-like protein"/>
    <property type="match status" value="1"/>
</dbReference>
<feature type="non-terminal residue" evidence="8">
    <location>
        <position position="195"/>
    </location>
</feature>
<dbReference type="AlphaFoldDB" id="A0AAE0QQJ0"/>
<dbReference type="InterPro" id="IPR043502">
    <property type="entry name" value="DNA/RNA_pol_sf"/>
</dbReference>
<feature type="domain" description="Reverse transcriptase RNase H-like" evidence="7">
    <location>
        <begin position="41"/>
        <end position="139"/>
    </location>
</feature>
<sequence>MEPLKDKGELETVLGMINYLSKFAPGLADVNAPLQKFLKESKLRLQVDTSKYGLGAVLLQDERPIAYASKSLSETEINYAQIEKEHFAVLFGCKCFHQYIYGRQIVIESDHKPLESIMRKPLASVPPRLQRMILQLQIYNFTIVYRPGKGIPVDNTLSRKSLRDQDMSLSEGMDIQVHTVYSSLPISDSKLDEIR</sequence>
<evidence type="ECO:0000256" key="5">
    <source>
        <dbReference type="ARBA" id="ARBA00022801"/>
    </source>
</evidence>
<dbReference type="GO" id="GO:0016787">
    <property type="term" value="F:hydrolase activity"/>
    <property type="evidence" value="ECO:0007669"/>
    <property type="project" value="UniProtKB-KW"/>
</dbReference>
<dbReference type="Proteomes" id="UP001274896">
    <property type="component" value="Unassembled WGS sequence"/>
</dbReference>
<gene>
    <name evidence="8" type="ORF">QTP70_014164</name>
</gene>
<dbReference type="CDD" id="cd09274">
    <property type="entry name" value="RNase_HI_RT_Ty3"/>
    <property type="match status" value="1"/>
</dbReference>
<proteinExistence type="predicted"/>
<dbReference type="Gene3D" id="3.10.20.370">
    <property type="match status" value="1"/>
</dbReference>
<dbReference type="GO" id="GO:0003964">
    <property type="term" value="F:RNA-directed DNA polymerase activity"/>
    <property type="evidence" value="ECO:0007669"/>
    <property type="project" value="UniProtKB-KW"/>
</dbReference>
<evidence type="ECO:0000259" key="7">
    <source>
        <dbReference type="Pfam" id="PF17917"/>
    </source>
</evidence>
<evidence type="ECO:0000256" key="4">
    <source>
        <dbReference type="ARBA" id="ARBA00022759"/>
    </source>
</evidence>
<evidence type="ECO:0000256" key="3">
    <source>
        <dbReference type="ARBA" id="ARBA00022722"/>
    </source>
</evidence>
<dbReference type="InterPro" id="IPR050951">
    <property type="entry name" value="Retrovirus_Pol_polyprotein"/>
</dbReference>
<organism evidence="8 9">
    <name type="scientific">Hemibagrus guttatus</name>
    <dbReference type="NCBI Taxonomy" id="175788"/>
    <lineage>
        <taxon>Eukaryota</taxon>
        <taxon>Metazoa</taxon>
        <taxon>Chordata</taxon>
        <taxon>Craniata</taxon>
        <taxon>Vertebrata</taxon>
        <taxon>Euteleostomi</taxon>
        <taxon>Actinopterygii</taxon>
        <taxon>Neopterygii</taxon>
        <taxon>Teleostei</taxon>
        <taxon>Ostariophysi</taxon>
        <taxon>Siluriformes</taxon>
        <taxon>Bagridae</taxon>
        <taxon>Hemibagrus</taxon>
    </lineage>
</organism>
<keyword evidence="2" id="KW-0548">Nucleotidyltransferase</keyword>
<keyword evidence="6" id="KW-0695">RNA-directed DNA polymerase</keyword>
<accession>A0AAE0QQJ0</accession>
<dbReference type="InterPro" id="IPR041373">
    <property type="entry name" value="RT_RNaseH"/>
</dbReference>